<feature type="domain" description="TonB C-terminal" evidence="2">
    <location>
        <begin position="40"/>
        <end position="135"/>
    </location>
</feature>
<keyword evidence="4" id="KW-1185">Reference proteome</keyword>
<feature type="signal peptide" evidence="1">
    <location>
        <begin position="1"/>
        <end position="23"/>
    </location>
</feature>
<dbReference type="Pfam" id="PF03544">
    <property type="entry name" value="TonB_C"/>
    <property type="match status" value="1"/>
</dbReference>
<reference evidence="4" key="1">
    <citation type="journal article" date="2018" name="Front. Microbiol.">
        <title>Genome-Based Analysis Reveals the Taxonomy and Diversity of the Family Idiomarinaceae.</title>
        <authorList>
            <person name="Liu Y."/>
            <person name="Lai Q."/>
            <person name="Shao Z."/>
        </authorList>
    </citation>
    <scope>NUCLEOTIDE SEQUENCE [LARGE SCALE GENOMIC DNA]</scope>
    <source>
        <strain evidence="4">KYW314</strain>
    </source>
</reference>
<dbReference type="RefSeq" id="WP_169929677.1">
    <property type="nucleotide sequence ID" value="NZ_PIPR01000001.1"/>
</dbReference>
<protein>
    <submittedName>
        <fullName evidence="3">Energy transducer TonB</fullName>
    </submittedName>
</protein>
<gene>
    <name evidence="3" type="ORF">CWE22_01710</name>
</gene>
<comment type="caution">
    <text evidence="3">The sequence shown here is derived from an EMBL/GenBank/DDBJ whole genome shotgun (WGS) entry which is preliminary data.</text>
</comment>
<feature type="chain" id="PRO_5030822160" evidence="1">
    <location>
        <begin position="24"/>
        <end position="149"/>
    </location>
</feature>
<evidence type="ECO:0000259" key="2">
    <source>
        <dbReference type="PROSITE" id="PS52015"/>
    </source>
</evidence>
<dbReference type="GO" id="GO:0055085">
    <property type="term" value="P:transmembrane transport"/>
    <property type="evidence" value="ECO:0007669"/>
    <property type="project" value="InterPro"/>
</dbReference>
<dbReference type="EMBL" id="PIPR01000001">
    <property type="protein sequence ID" value="RUO40941.1"/>
    <property type="molecule type" value="Genomic_DNA"/>
</dbReference>
<evidence type="ECO:0000313" key="4">
    <source>
        <dbReference type="Proteomes" id="UP000287766"/>
    </source>
</evidence>
<organism evidence="3 4">
    <name type="scientific">Pseudidiomarina aestuarii</name>
    <dbReference type="NCBI Taxonomy" id="624146"/>
    <lineage>
        <taxon>Bacteria</taxon>
        <taxon>Pseudomonadati</taxon>
        <taxon>Pseudomonadota</taxon>
        <taxon>Gammaproteobacteria</taxon>
        <taxon>Alteromonadales</taxon>
        <taxon>Idiomarinaceae</taxon>
        <taxon>Pseudidiomarina</taxon>
    </lineage>
</organism>
<dbReference type="PROSITE" id="PS52015">
    <property type="entry name" value="TONB_CTD"/>
    <property type="match status" value="1"/>
</dbReference>
<proteinExistence type="predicted"/>
<dbReference type="AlphaFoldDB" id="A0A7Z7ETD0"/>
<evidence type="ECO:0000256" key="1">
    <source>
        <dbReference type="SAM" id="SignalP"/>
    </source>
</evidence>
<dbReference type="InterPro" id="IPR037682">
    <property type="entry name" value="TonB_C"/>
</dbReference>
<dbReference type="Gene3D" id="3.30.1150.10">
    <property type="match status" value="1"/>
</dbReference>
<dbReference type="Proteomes" id="UP000287766">
    <property type="component" value="Unassembled WGS sequence"/>
</dbReference>
<name>A0A7Z7ETD0_9GAMM</name>
<keyword evidence="1" id="KW-0732">Signal</keyword>
<accession>A0A7Z7ETD0</accession>
<dbReference type="SUPFAM" id="SSF74653">
    <property type="entry name" value="TolA/TonB C-terminal domain"/>
    <property type="match status" value="1"/>
</dbReference>
<evidence type="ECO:0000313" key="3">
    <source>
        <dbReference type="EMBL" id="RUO40941.1"/>
    </source>
</evidence>
<sequence length="149" mass="16156">MKRLMLSTAAVFLGLIAVPGVHAQVAGSAHVKLSQLDPAAEQALWSREKDFPVAYPIELAMDGITGCAVLEVKVDSDGVTDAIELVSGVPSREMKFSAPKLVRSWDWVNRTERPNAAETKLIRLDFCMERGDESAAIAACEAQAKLECR</sequence>